<feature type="binding site" description="covalent" evidence="16">
    <location>
        <position position="113"/>
    </location>
    <ligand>
        <name>heme c</name>
        <dbReference type="ChEBI" id="CHEBI:61717"/>
    </ligand>
</feature>
<keyword evidence="11" id="KW-1133">Transmembrane helix</keyword>
<evidence type="ECO:0000256" key="11">
    <source>
        <dbReference type="ARBA" id="ARBA00022989"/>
    </source>
</evidence>
<keyword evidence="14" id="KW-0472">Membrane</keyword>
<evidence type="ECO:0000256" key="12">
    <source>
        <dbReference type="ARBA" id="ARBA00023004"/>
    </source>
</evidence>
<comment type="catalytic activity">
    <reaction evidence="15">
        <text>a quinol + 2 Fe(III)-[cytochrome c](out) = a quinone + 2 Fe(II)-[cytochrome c](out) + 2 H(+)(out)</text>
        <dbReference type="Rhea" id="RHEA:11484"/>
        <dbReference type="Rhea" id="RHEA-COMP:10350"/>
        <dbReference type="Rhea" id="RHEA-COMP:14399"/>
        <dbReference type="ChEBI" id="CHEBI:15378"/>
        <dbReference type="ChEBI" id="CHEBI:24646"/>
        <dbReference type="ChEBI" id="CHEBI:29033"/>
        <dbReference type="ChEBI" id="CHEBI:29034"/>
        <dbReference type="ChEBI" id="CHEBI:132124"/>
        <dbReference type="EC" id="7.1.1.8"/>
    </reaction>
</comment>
<comment type="subcellular location">
    <subcellularLocation>
        <location evidence="1">Mitochondrion inner membrane</location>
    </subcellularLocation>
</comment>
<feature type="domain" description="Cytochrome c" evidence="17">
    <location>
        <begin position="100"/>
        <end position="252"/>
    </location>
</feature>
<comment type="caution">
    <text evidence="18">The sequence shown here is derived from an EMBL/GenBank/DDBJ whole genome shotgun (WGS) entry which is preliminary data.</text>
</comment>
<evidence type="ECO:0000256" key="5">
    <source>
        <dbReference type="ARBA" id="ARBA00022617"/>
    </source>
</evidence>
<dbReference type="SUPFAM" id="SSF46626">
    <property type="entry name" value="Cytochrome c"/>
    <property type="match status" value="1"/>
</dbReference>
<comment type="cofactor">
    <cofactor evidence="16">
        <name>heme c</name>
        <dbReference type="ChEBI" id="CHEBI:61717"/>
    </cofactor>
    <text evidence="16">Binds 1 heme c group covalently per subunit.</text>
</comment>
<dbReference type="Proteomes" id="UP001211907">
    <property type="component" value="Unassembled WGS sequence"/>
</dbReference>
<keyword evidence="19" id="KW-1185">Reference proteome</keyword>
<keyword evidence="10" id="KW-0249">Electron transport</keyword>
<evidence type="ECO:0000313" key="19">
    <source>
        <dbReference type="Proteomes" id="UP001211907"/>
    </source>
</evidence>
<dbReference type="SUPFAM" id="SSF81496">
    <property type="entry name" value="Cytochrome c1 subunit of cytochrome bc1 complex (Ubiquinol-cytochrome c reductase), transmembrane anchor"/>
    <property type="match status" value="1"/>
</dbReference>
<dbReference type="Gene3D" id="1.10.760.10">
    <property type="entry name" value="Cytochrome c-like domain"/>
    <property type="match status" value="1"/>
</dbReference>
<dbReference type="AlphaFoldDB" id="A0AAD5SPC9"/>
<evidence type="ECO:0000256" key="14">
    <source>
        <dbReference type="ARBA" id="ARBA00023136"/>
    </source>
</evidence>
<evidence type="ECO:0000259" key="17">
    <source>
        <dbReference type="PROSITE" id="PS51007"/>
    </source>
</evidence>
<proteinExistence type="inferred from homology"/>
<keyword evidence="4" id="KW-0813">Transport</keyword>
<evidence type="ECO:0000256" key="7">
    <source>
        <dbReference type="ARBA" id="ARBA00022692"/>
    </source>
</evidence>
<dbReference type="InterPro" id="IPR009056">
    <property type="entry name" value="Cyt_c-like_dom"/>
</dbReference>
<evidence type="ECO:0000313" key="18">
    <source>
        <dbReference type="EMBL" id="KAJ3090765.1"/>
    </source>
</evidence>
<organism evidence="18 19">
    <name type="scientific">Physocladia obscura</name>
    <dbReference type="NCBI Taxonomy" id="109957"/>
    <lineage>
        <taxon>Eukaryota</taxon>
        <taxon>Fungi</taxon>
        <taxon>Fungi incertae sedis</taxon>
        <taxon>Chytridiomycota</taxon>
        <taxon>Chytridiomycota incertae sedis</taxon>
        <taxon>Chytridiomycetes</taxon>
        <taxon>Chytridiales</taxon>
        <taxon>Chytriomycetaceae</taxon>
        <taxon>Physocladia</taxon>
    </lineage>
</organism>
<evidence type="ECO:0000256" key="3">
    <source>
        <dbReference type="ARBA" id="ARBA00012951"/>
    </source>
</evidence>
<evidence type="ECO:0000256" key="4">
    <source>
        <dbReference type="ARBA" id="ARBA00022448"/>
    </source>
</evidence>
<dbReference type="GO" id="GO:0008121">
    <property type="term" value="F:quinol-cytochrome-c reductase activity"/>
    <property type="evidence" value="ECO:0007669"/>
    <property type="project" value="UniProtKB-EC"/>
</dbReference>
<dbReference type="InterPro" id="IPR021157">
    <property type="entry name" value="Cyt_c1_TM_anchor_C"/>
</dbReference>
<evidence type="ECO:0000256" key="1">
    <source>
        <dbReference type="ARBA" id="ARBA00004273"/>
    </source>
</evidence>
<evidence type="ECO:0000256" key="13">
    <source>
        <dbReference type="ARBA" id="ARBA00023128"/>
    </source>
</evidence>
<keyword evidence="5 16" id="KW-0349">Heme</keyword>
<evidence type="ECO:0000256" key="16">
    <source>
        <dbReference type="PIRSR" id="PIRSR602326-1"/>
    </source>
</evidence>
<dbReference type="PRINTS" id="PR00603">
    <property type="entry name" value="CYTOCHROMEC1"/>
</dbReference>
<accession>A0AAD5SPC9</accession>
<evidence type="ECO:0000256" key="10">
    <source>
        <dbReference type="ARBA" id="ARBA00022982"/>
    </source>
</evidence>
<gene>
    <name evidence="18" type="primary">CYT1_1</name>
    <name evidence="18" type="ORF">HK100_007358</name>
</gene>
<evidence type="ECO:0000256" key="8">
    <source>
        <dbReference type="ARBA" id="ARBA00022723"/>
    </source>
</evidence>
<dbReference type="PANTHER" id="PTHR10266">
    <property type="entry name" value="CYTOCHROME C1"/>
    <property type="match status" value="1"/>
</dbReference>
<dbReference type="GO" id="GO:0006122">
    <property type="term" value="P:mitochondrial electron transport, ubiquinol to cytochrome c"/>
    <property type="evidence" value="ECO:0007669"/>
    <property type="project" value="TreeGrafter"/>
</dbReference>
<keyword evidence="13" id="KW-0496">Mitochondrion</keyword>
<comment type="similarity">
    <text evidence="2">Belongs to the cytochrome c family.</text>
</comment>
<dbReference type="Pfam" id="PF02167">
    <property type="entry name" value="Cytochrom_C1"/>
    <property type="match status" value="1"/>
</dbReference>
<dbReference type="EC" id="7.1.1.8" evidence="3"/>
<reference evidence="18" key="1">
    <citation type="submission" date="2020-05" db="EMBL/GenBank/DDBJ databases">
        <title>Phylogenomic resolution of chytrid fungi.</title>
        <authorList>
            <person name="Stajich J.E."/>
            <person name="Amses K."/>
            <person name="Simmons R."/>
            <person name="Seto K."/>
            <person name="Myers J."/>
            <person name="Bonds A."/>
            <person name="Quandt C.A."/>
            <person name="Barry K."/>
            <person name="Liu P."/>
            <person name="Grigoriev I."/>
            <person name="Longcore J.E."/>
            <person name="James T.Y."/>
        </authorList>
    </citation>
    <scope>NUCLEOTIDE SEQUENCE</scope>
    <source>
        <strain evidence="18">JEL0513</strain>
    </source>
</reference>
<dbReference type="Gene3D" id="1.20.5.100">
    <property type="entry name" value="Cytochrome c1, transmembrane anchor, C-terminal"/>
    <property type="match status" value="1"/>
</dbReference>
<keyword evidence="9" id="KW-0999">Mitochondrion inner membrane</keyword>
<dbReference type="GO" id="GO:0005743">
    <property type="term" value="C:mitochondrial inner membrane"/>
    <property type="evidence" value="ECO:0007669"/>
    <property type="project" value="UniProtKB-SubCell"/>
</dbReference>
<name>A0AAD5SPC9_9FUNG</name>
<keyword evidence="7" id="KW-0812">Transmembrane</keyword>
<evidence type="ECO:0000256" key="9">
    <source>
        <dbReference type="ARBA" id="ARBA00022792"/>
    </source>
</evidence>
<dbReference type="PANTHER" id="PTHR10266:SF3">
    <property type="entry name" value="CYTOCHROME C1, HEME PROTEIN, MITOCHONDRIAL"/>
    <property type="match status" value="1"/>
</dbReference>
<dbReference type="GO" id="GO:0046872">
    <property type="term" value="F:metal ion binding"/>
    <property type="evidence" value="ECO:0007669"/>
    <property type="project" value="UniProtKB-KW"/>
</dbReference>
<dbReference type="FunFam" id="1.10.760.10:FF:000002">
    <property type="entry name" value="Cytochrome c1, heme protein"/>
    <property type="match status" value="1"/>
</dbReference>
<keyword evidence="6" id="KW-0679">Respiratory chain</keyword>
<evidence type="ECO:0000256" key="6">
    <source>
        <dbReference type="ARBA" id="ARBA00022660"/>
    </source>
</evidence>
<dbReference type="EMBL" id="JADGJH010003464">
    <property type="protein sequence ID" value="KAJ3090765.1"/>
    <property type="molecule type" value="Genomic_DNA"/>
</dbReference>
<feature type="binding site" description="covalent" evidence="16">
    <location>
        <position position="236"/>
    </location>
    <ligand>
        <name>heme c</name>
        <dbReference type="ChEBI" id="CHEBI:61717"/>
    </ligand>
</feature>
<dbReference type="GO" id="GO:0020037">
    <property type="term" value="F:heme binding"/>
    <property type="evidence" value="ECO:0007669"/>
    <property type="project" value="InterPro"/>
</dbReference>
<dbReference type="PROSITE" id="PS51007">
    <property type="entry name" value="CYTC"/>
    <property type="match status" value="1"/>
</dbReference>
<sequence>MTGAFSRISRLSYSAVRRGFASSSARPVVPEHNRITVGFVAKTFAVCSVTAVGISAALPDDLSLGLAPSGADAFNLIENGMHPPHLGWEHREWNKTFDHESIRRGYQVYREICAACHSMSLLSWRNLVGVSHSEDEVKAMAAEYEYQDGPNDQGEYFQRPGKLSDRLPSAYPNEEAARAANGGAYPPDLSCIVKARHGEEDYIFSLLLGYSDPPPGISLRDGLHFNRYFPGGAISMARALYDEVVDYEDGTPNNASQLAKDVTTFLSWASYPEHDDRKLTGMRAITLSVLLTVLSVWYKRFKWAPIKSRQIVFKLPKAREV</sequence>
<feature type="binding site" description="covalent" evidence="16">
    <location>
        <position position="116"/>
    </location>
    <ligand>
        <name>heme c</name>
        <dbReference type="ChEBI" id="CHEBI:61717"/>
    </ligand>
</feature>
<evidence type="ECO:0000256" key="2">
    <source>
        <dbReference type="ARBA" id="ARBA00006488"/>
    </source>
</evidence>
<keyword evidence="8 16" id="KW-0479">Metal-binding</keyword>
<keyword evidence="12 16" id="KW-0408">Iron</keyword>
<evidence type="ECO:0000256" key="15">
    <source>
        <dbReference type="ARBA" id="ARBA00029351"/>
    </source>
</evidence>
<feature type="binding site" description="covalent" evidence="16">
    <location>
        <position position="117"/>
    </location>
    <ligand>
        <name>heme c</name>
        <dbReference type="ChEBI" id="CHEBI:61717"/>
    </ligand>
</feature>
<protein>
    <recommendedName>
        <fullName evidence="3">quinol--cytochrome-c reductase</fullName>
        <ecNumber evidence="3">7.1.1.8</ecNumber>
    </recommendedName>
</protein>
<dbReference type="InterPro" id="IPR036909">
    <property type="entry name" value="Cyt_c-like_dom_sf"/>
</dbReference>
<dbReference type="FunFam" id="1.20.5.100:FF:000003">
    <property type="entry name" value="Cytochrome c1, heme protein, mitochondrial"/>
    <property type="match status" value="1"/>
</dbReference>
<dbReference type="InterPro" id="IPR002326">
    <property type="entry name" value="Cyt_c1"/>
</dbReference>